<proteinExistence type="predicted"/>
<comment type="caution">
    <text evidence="1">The sequence shown here is derived from an EMBL/GenBank/DDBJ whole genome shotgun (WGS) entry which is preliminary data.</text>
</comment>
<evidence type="ECO:0000313" key="2">
    <source>
        <dbReference type="Proteomes" id="UP000315439"/>
    </source>
</evidence>
<organism evidence="1 2">
    <name type="scientific">Aliikangiella coralliicola</name>
    <dbReference type="NCBI Taxonomy" id="2592383"/>
    <lineage>
        <taxon>Bacteria</taxon>
        <taxon>Pseudomonadati</taxon>
        <taxon>Pseudomonadota</taxon>
        <taxon>Gammaproteobacteria</taxon>
        <taxon>Oceanospirillales</taxon>
        <taxon>Pleioneaceae</taxon>
        <taxon>Aliikangiella</taxon>
    </lineage>
</organism>
<dbReference type="AlphaFoldDB" id="A0A545UCS8"/>
<evidence type="ECO:0008006" key="3">
    <source>
        <dbReference type="Google" id="ProtNLM"/>
    </source>
</evidence>
<reference evidence="1 2" key="1">
    <citation type="submission" date="2019-07" db="EMBL/GenBank/DDBJ databases">
        <title>Draft genome for Aliikangiella sp. M105.</title>
        <authorList>
            <person name="Wang G."/>
        </authorList>
    </citation>
    <scope>NUCLEOTIDE SEQUENCE [LARGE SCALE GENOMIC DNA]</scope>
    <source>
        <strain evidence="1 2">M105</strain>
    </source>
</reference>
<name>A0A545UCS8_9GAMM</name>
<dbReference type="RefSeq" id="WP_142893865.1">
    <property type="nucleotide sequence ID" value="NZ_ML660164.1"/>
</dbReference>
<evidence type="ECO:0000313" key="1">
    <source>
        <dbReference type="EMBL" id="TQV87274.1"/>
    </source>
</evidence>
<dbReference type="PROSITE" id="PS51257">
    <property type="entry name" value="PROKAR_LIPOPROTEIN"/>
    <property type="match status" value="1"/>
</dbReference>
<sequence length="133" mass="15235">MKFALNKRHMVIGSIVVMVLTACHSTQPQLTKREQQAVEKLNWIDTTDAEKELSKSLQIKDYRLYSKGTRGGGLIGISSEQQQLALQKCGKKKTPGLTDVRYGKIHTQYVRKVREFATKFNLEMLRYCLNNKS</sequence>
<dbReference type="EMBL" id="VIKS01000008">
    <property type="protein sequence ID" value="TQV87274.1"/>
    <property type="molecule type" value="Genomic_DNA"/>
</dbReference>
<dbReference type="OrthoDB" id="6313224at2"/>
<dbReference type="Proteomes" id="UP000315439">
    <property type="component" value="Unassembled WGS sequence"/>
</dbReference>
<keyword evidence="2" id="KW-1185">Reference proteome</keyword>
<gene>
    <name evidence="1" type="ORF">FLL46_12540</name>
</gene>
<accession>A0A545UCS8</accession>
<protein>
    <recommendedName>
        <fullName evidence="3">Lipoprotein</fullName>
    </recommendedName>
</protein>